<comment type="caution">
    <text evidence="2">The sequence shown here is derived from an EMBL/GenBank/DDBJ whole genome shotgun (WGS) entry which is preliminary data.</text>
</comment>
<reference evidence="2 3" key="1">
    <citation type="submission" date="2024-06" db="EMBL/GenBank/DDBJ databases">
        <authorList>
            <person name="Kraege A."/>
            <person name="Thomma B."/>
        </authorList>
    </citation>
    <scope>NUCLEOTIDE SEQUENCE [LARGE SCALE GENOMIC DNA]</scope>
</reference>
<feature type="region of interest" description="Disordered" evidence="1">
    <location>
        <begin position="136"/>
        <end position="198"/>
    </location>
</feature>
<keyword evidence="3" id="KW-1185">Reference proteome</keyword>
<feature type="region of interest" description="Disordered" evidence="1">
    <location>
        <begin position="505"/>
        <end position="561"/>
    </location>
</feature>
<proteinExistence type="predicted"/>
<accession>A0ABP1FIU2</accession>
<dbReference type="EMBL" id="CAXHTA020000001">
    <property type="protein sequence ID" value="CAL5218796.1"/>
    <property type="molecule type" value="Genomic_DNA"/>
</dbReference>
<evidence type="ECO:0000256" key="1">
    <source>
        <dbReference type="SAM" id="MobiDB-lite"/>
    </source>
</evidence>
<feature type="compositionally biased region" description="Polar residues" evidence="1">
    <location>
        <begin position="542"/>
        <end position="558"/>
    </location>
</feature>
<feature type="region of interest" description="Disordered" evidence="1">
    <location>
        <begin position="785"/>
        <end position="816"/>
    </location>
</feature>
<feature type="compositionally biased region" description="Low complexity" evidence="1">
    <location>
        <begin position="188"/>
        <end position="198"/>
    </location>
</feature>
<name>A0ABP1FIU2_9CHLO</name>
<feature type="region of interest" description="Disordered" evidence="1">
    <location>
        <begin position="1130"/>
        <end position="1150"/>
    </location>
</feature>
<feature type="compositionally biased region" description="Polar residues" evidence="1">
    <location>
        <begin position="177"/>
        <end position="187"/>
    </location>
</feature>
<evidence type="ECO:0000313" key="3">
    <source>
        <dbReference type="Proteomes" id="UP001497392"/>
    </source>
</evidence>
<feature type="region of interest" description="Disordered" evidence="1">
    <location>
        <begin position="1159"/>
        <end position="1178"/>
    </location>
</feature>
<protein>
    <submittedName>
        <fullName evidence="2">G519 protein</fullName>
    </submittedName>
</protein>
<sequence length="1423" mass="150535">MDLISLVAHMPEDHSGVQQEDKEWGYIHTDLAESLARDRRERIQVAEGASHPVILSGDTLKPNFVYSKMPDALPATEGDIAASKDGYGIGGALTSNYPTGVSQQGGPGVVYNLQPLAADGVLAPGIAGNVDTEADDYSASAAGQDHTDPSITNGALGPSDVYPASLPRSPAEGNAPAMQSTDAVPTMSNNNATAGNSAGQLQPEDLQLLLKTGASNEVTYVTLLQQNVDVLQGVSKEAQAALKEIMDIETILDLATSIVFRHASQIHRAADNPQELFAAAGRVPLDYMNDGYEGQDRRPEVLISMGVDVLRGIYRTVEDLPRMKVALDVNTVRDLALYPPYIAALIILNQIHPVLDDNEADDAEAPAELQPKVGVFSTEKVSYQRVFVDQFTVTPGSLIEIAPDIPAAPAPVPDSGMEKPSPAPGSGTGDLHVEPKAGAAESPPAPGVVNPRGGLDLTISSQVDQPVLGAAITIQQEWFQEGVALGSLLYSVALAPGESTRIAVTEASASTKTSSSETMSQTEQSDTSTTANRSIQDVVKSMQDSRTLGQQSQESSAYGGTASGEASYSGFGCHASASFYASHNDSKVSSDVSTAGQSNTAASAVQNAVDGTHQAAVSSRNQRAAMVTEVTQEQSKTTTSRVLANYNRMHALTMQYYEVVQMYRVATAIAEVKPLLFIPMAPITKWTLEVLLQYSPVLAAAAPTPAVRALFESYSRPQDMCMMSQSAPPASKLPTGAARDLQRMLDGLKQAGHNVSDGPGLPWYLPIDVASGPANLVRKPGILGSGTGIPDASPTAPSSAGTADKPQAGPKKAQNVPGSTVITAVRLSPTVGMDACPIVYLKLVGEESRACTTADPSSAKTDPNSSSLLSDSFAISCNTPINKVTSVEVCTLDVEVDFCLQIDLQIQWPVSKSDDSAPAPPPPADLTPPGIRVTTYTAYFRNPYDASLAQATAGDQEAADTMRALLWTLDGEPGTKTKLLNLINGAGDSGAAEVSYKAPQPKPPGRLAPFSVVDFDIMRSVDRTLGDSRLAAIQELSLDSLRYNQAIWASMDPTALGMHLASYSYNGAPLFGQIEPEPVAVTGNLLGFVMRGDEEMSFGGADLPNLWETVAQDLWMAEFEARQQAISQLEAAPKKAQPRTASKDAPDPTTALTKAINDADAARKQRSLKPGSPETQQLFRSLMALKRATRSERRRAELSTQQKVISDNLQKDLDAEVRVITDDVDYSLQEAHNLLGEEGMATSIQTSPPSDIQPLGTGVEKETDDDNTPPDVYLASLAEDTGPDSTVLYGSWGAWKQARGLDSASWNTDYTTVSLPTGGVFAEAVLGRFNAAEKKDYLRFTEWDKYKTTASMATNFNAQRSDGLLQNGSAATASAFDASGIIKGKSFDFSDVMNLADEAKVGDQVFAQLTGGAGMSNGGGGMT</sequence>
<feature type="compositionally biased region" description="Low complexity" evidence="1">
    <location>
        <begin position="505"/>
        <end position="531"/>
    </location>
</feature>
<feature type="region of interest" description="Disordered" evidence="1">
    <location>
        <begin position="409"/>
        <end position="453"/>
    </location>
</feature>
<feature type="region of interest" description="Disordered" evidence="1">
    <location>
        <begin position="1239"/>
        <end position="1267"/>
    </location>
</feature>
<evidence type="ECO:0000313" key="2">
    <source>
        <dbReference type="EMBL" id="CAL5218796.1"/>
    </source>
</evidence>
<organism evidence="2 3">
    <name type="scientific">Coccomyxa viridis</name>
    <dbReference type="NCBI Taxonomy" id="1274662"/>
    <lineage>
        <taxon>Eukaryota</taxon>
        <taxon>Viridiplantae</taxon>
        <taxon>Chlorophyta</taxon>
        <taxon>core chlorophytes</taxon>
        <taxon>Trebouxiophyceae</taxon>
        <taxon>Trebouxiophyceae incertae sedis</taxon>
        <taxon>Coccomyxaceae</taxon>
        <taxon>Coccomyxa</taxon>
    </lineage>
</organism>
<gene>
    <name evidence="2" type="primary">g519</name>
    <name evidence="2" type="ORF">VP750_LOCUS455</name>
</gene>
<dbReference type="Proteomes" id="UP001497392">
    <property type="component" value="Unassembled WGS sequence"/>
</dbReference>
<feature type="compositionally biased region" description="Low complexity" evidence="1">
    <location>
        <begin position="790"/>
        <end position="804"/>
    </location>
</feature>